<keyword evidence="2" id="KW-1185">Reference proteome</keyword>
<dbReference type="WBParaSite" id="PDA_v2.g25256.t1">
    <property type="protein sequence ID" value="PDA_v2.g25256.t1"/>
    <property type="gene ID" value="PDA_v2.g25256"/>
</dbReference>
<dbReference type="Proteomes" id="UP000887578">
    <property type="component" value="Unplaced"/>
</dbReference>
<name>A0A914Q875_9BILA</name>
<proteinExistence type="predicted"/>
<accession>A0A914Q875</accession>
<evidence type="ECO:0000313" key="3">
    <source>
        <dbReference type="WBParaSite" id="PDA_v2.g25256.t1"/>
    </source>
</evidence>
<evidence type="ECO:0000313" key="2">
    <source>
        <dbReference type="Proteomes" id="UP000887578"/>
    </source>
</evidence>
<reference evidence="3" key="1">
    <citation type="submission" date="2022-11" db="UniProtKB">
        <authorList>
            <consortium name="WormBaseParasite"/>
        </authorList>
    </citation>
    <scope>IDENTIFICATION</scope>
</reference>
<feature type="region of interest" description="Disordered" evidence="1">
    <location>
        <begin position="111"/>
        <end position="139"/>
    </location>
</feature>
<organism evidence="2 3">
    <name type="scientific">Panagrolaimus davidi</name>
    <dbReference type="NCBI Taxonomy" id="227884"/>
    <lineage>
        <taxon>Eukaryota</taxon>
        <taxon>Metazoa</taxon>
        <taxon>Ecdysozoa</taxon>
        <taxon>Nematoda</taxon>
        <taxon>Chromadorea</taxon>
        <taxon>Rhabditida</taxon>
        <taxon>Tylenchina</taxon>
        <taxon>Panagrolaimomorpha</taxon>
        <taxon>Panagrolaimoidea</taxon>
        <taxon>Panagrolaimidae</taxon>
        <taxon>Panagrolaimus</taxon>
    </lineage>
</organism>
<feature type="compositionally biased region" description="Basic and acidic residues" evidence="1">
    <location>
        <begin position="116"/>
        <end position="139"/>
    </location>
</feature>
<dbReference type="AlphaFoldDB" id="A0A914Q875"/>
<protein>
    <submittedName>
        <fullName evidence="3">Uncharacterized protein</fullName>
    </submittedName>
</protein>
<evidence type="ECO:0000256" key="1">
    <source>
        <dbReference type="SAM" id="MobiDB-lite"/>
    </source>
</evidence>
<sequence length="139" mass="16189">MVENKKKWLLGNCHAEDDNGRLFYINGCVNERANVDDEDRPIVQNTIRREIPAMPDEEFDKLDELSNGKLRHLLVGSPSGYQWSDQVETILSFEYQKKLREKIPVEPKMFPAKQRSQMDVENLKLKEPEEKRKLESGTG</sequence>